<dbReference type="EMBL" id="UOEE01000280">
    <property type="protein sequence ID" value="VAV99849.1"/>
    <property type="molecule type" value="Genomic_DNA"/>
</dbReference>
<organism evidence="3">
    <name type="scientific">hydrothermal vent metagenome</name>
    <dbReference type="NCBI Taxonomy" id="652676"/>
    <lineage>
        <taxon>unclassified sequences</taxon>
        <taxon>metagenomes</taxon>
        <taxon>ecological metagenomes</taxon>
    </lineage>
</organism>
<feature type="compositionally biased region" description="Low complexity" evidence="1">
    <location>
        <begin position="123"/>
        <end position="137"/>
    </location>
</feature>
<evidence type="ECO:0000313" key="3">
    <source>
        <dbReference type="EMBL" id="VAV99849.1"/>
    </source>
</evidence>
<feature type="region of interest" description="Disordered" evidence="1">
    <location>
        <begin position="149"/>
        <end position="202"/>
    </location>
</feature>
<proteinExistence type="predicted"/>
<protein>
    <recommendedName>
        <fullName evidence="2">Apple domain-containing protein</fullName>
    </recommendedName>
</protein>
<feature type="domain" description="Apple" evidence="2">
    <location>
        <begin position="30"/>
        <end position="80"/>
    </location>
</feature>
<feature type="compositionally biased region" description="Polar residues" evidence="1">
    <location>
        <begin position="112"/>
        <end position="121"/>
    </location>
</feature>
<gene>
    <name evidence="3" type="ORF">MNBD_ALPHA06-759</name>
</gene>
<feature type="region of interest" description="Disordered" evidence="1">
    <location>
        <begin position="111"/>
        <end position="137"/>
    </location>
</feature>
<feature type="compositionally biased region" description="Polar residues" evidence="1">
    <location>
        <begin position="156"/>
        <end position="180"/>
    </location>
</feature>
<dbReference type="Pfam" id="PF14295">
    <property type="entry name" value="PAN_4"/>
    <property type="match status" value="1"/>
</dbReference>
<evidence type="ECO:0000256" key="1">
    <source>
        <dbReference type="SAM" id="MobiDB-lite"/>
    </source>
</evidence>
<dbReference type="Gene3D" id="3.50.4.10">
    <property type="entry name" value="Hepatocyte Growth Factor"/>
    <property type="match status" value="1"/>
</dbReference>
<dbReference type="InterPro" id="IPR003609">
    <property type="entry name" value="Pan_app"/>
</dbReference>
<name>A0A3B0S6G0_9ZZZZ</name>
<reference evidence="3" key="1">
    <citation type="submission" date="2018-06" db="EMBL/GenBank/DDBJ databases">
        <authorList>
            <person name="Zhirakovskaya E."/>
        </authorList>
    </citation>
    <scope>NUCLEOTIDE SEQUENCE</scope>
</reference>
<evidence type="ECO:0000259" key="2">
    <source>
        <dbReference type="Pfam" id="PF14295"/>
    </source>
</evidence>
<accession>A0A3B0S6G0</accession>
<sequence>MTRFVFTITVVFLLFAIAGTSQAQMLESNFERAGATYMRGEINAGGPEACWSLCARDNRCKAWTWERPGVAGPRAICSLKAAVTPGRFSPCCVSGLSAKLEQQIELGLNGQPAHSQFTSSDVHAPQTPHAQPTAPAYTAQATNIRSAPVVPVTAQPRRSNNGSPVYSISRNAQPAPSATITYPPVSEEQARKMKASLQLAGE</sequence>
<dbReference type="AlphaFoldDB" id="A0A3B0S6G0"/>